<evidence type="ECO:0000313" key="1">
    <source>
        <dbReference type="EMBL" id="KAJ1216824.1"/>
    </source>
</evidence>
<accession>A0AAV7WU41</accession>
<dbReference type="EMBL" id="JANPWB010000001">
    <property type="protein sequence ID" value="KAJ1216824.1"/>
    <property type="molecule type" value="Genomic_DNA"/>
</dbReference>
<protein>
    <submittedName>
        <fullName evidence="1">Uncharacterized protein</fullName>
    </submittedName>
</protein>
<dbReference type="Proteomes" id="UP001066276">
    <property type="component" value="Chromosome 1_1"/>
</dbReference>
<reference evidence="1" key="1">
    <citation type="journal article" date="2022" name="bioRxiv">
        <title>Sequencing and chromosome-scale assembly of the giantPleurodeles waltlgenome.</title>
        <authorList>
            <person name="Brown T."/>
            <person name="Elewa A."/>
            <person name="Iarovenko S."/>
            <person name="Subramanian E."/>
            <person name="Araus A.J."/>
            <person name="Petzold A."/>
            <person name="Susuki M."/>
            <person name="Suzuki K.-i.T."/>
            <person name="Hayashi T."/>
            <person name="Toyoda A."/>
            <person name="Oliveira C."/>
            <person name="Osipova E."/>
            <person name="Leigh N.D."/>
            <person name="Simon A."/>
            <person name="Yun M.H."/>
        </authorList>
    </citation>
    <scope>NUCLEOTIDE SEQUENCE</scope>
    <source>
        <strain evidence="1">20211129_DDA</strain>
        <tissue evidence="1">Liver</tissue>
    </source>
</reference>
<comment type="caution">
    <text evidence="1">The sequence shown here is derived from an EMBL/GenBank/DDBJ whole genome shotgun (WGS) entry which is preliminary data.</text>
</comment>
<gene>
    <name evidence="1" type="ORF">NDU88_004423</name>
</gene>
<keyword evidence="2" id="KW-1185">Reference proteome</keyword>
<evidence type="ECO:0000313" key="2">
    <source>
        <dbReference type="Proteomes" id="UP001066276"/>
    </source>
</evidence>
<sequence length="156" mass="16796">MFFLPAAVGRPVSLKIADRCGHTPRSPVWPPSAIHLRLFTLQVQRHPGLNVPCQAFGMRTGAVPVLRPPGAVLFAGCCNPAAGVTGLLRLLHGIGFPSRVLLTFSHSRCLLCHPRCGLSSRYSAYVVLRLEETPVKAPLPPRSCLGRSGFSPGLRL</sequence>
<organism evidence="1 2">
    <name type="scientific">Pleurodeles waltl</name>
    <name type="common">Iberian ribbed newt</name>
    <dbReference type="NCBI Taxonomy" id="8319"/>
    <lineage>
        <taxon>Eukaryota</taxon>
        <taxon>Metazoa</taxon>
        <taxon>Chordata</taxon>
        <taxon>Craniata</taxon>
        <taxon>Vertebrata</taxon>
        <taxon>Euteleostomi</taxon>
        <taxon>Amphibia</taxon>
        <taxon>Batrachia</taxon>
        <taxon>Caudata</taxon>
        <taxon>Salamandroidea</taxon>
        <taxon>Salamandridae</taxon>
        <taxon>Pleurodelinae</taxon>
        <taxon>Pleurodeles</taxon>
    </lineage>
</organism>
<dbReference type="AlphaFoldDB" id="A0AAV7WU41"/>
<proteinExistence type="predicted"/>
<name>A0AAV7WU41_PLEWA</name>